<dbReference type="GO" id="GO:0050062">
    <property type="term" value="F:long-chain-fatty-acyl-CoA reductase activity"/>
    <property type="evidence" value="ECO:0007669"/>
    <property type="project" value="UniProtKB-EC"/>
</dbReference>
<dbReference type="Proteomes" id="UP000234775">
    <property type="component" value="Unassembled WGS sequence"/>
</dbReference>
<evidence type="ECO:0000313" key="3">
    <source>
        <dbReference type="EMBL" id="PKY91411.1"/>
    </source>
</evidence>
<accession>A0A0X8FAT0</accession>
<sequence length="472" mass="53851">MSREYCGYLPPIANDLDIPSRYIEFEDLQIEIPFPTSQQLKELIQRMKAETTSISLEETIHAIDQAVACLLDRTYPLRQKIEELLPQVTGYDSEMLRLGLTHFLMNFRRHELQRWLAEDFEQPMILEEFVPRYHGGFSRAFGPTLCANIWAGNVPALPLWSLVATLLVKGRLIGKVSSSEPSFIGLFCQLLVQIEPKFANKIAIISWQGGDKEREEALIKAADYVIAYGNERTMSAIQEKITPTSHFIAFGNKLSYGLIHHDILDSQKSDQLVHEAAKSIVYYDQQGCYSPQIYFVEKGGLISPREWAMMLSGELKAYQTRYPVGKLSLDEAYERAQWKEEKEWQGDIEIFPVKSSAWLVTYSEKLDFTPSPLSRVIQVIAVENWQSIARVLDNKASILQTVGIAAPTKDLFQMANFFGKFGVSRLTSLQTMTQVHPGWNSDGHALLKELVRLVDIDQNVLLDSERWNSYKD</sequence>
<protein>
    <recommendedName>
        <fullName evidence="2">Acyl-CoA reductase</fullName>
        <ecNumber evidence="2">1.2.1.50</ecNumber>
    </recommendedName>
</protein>
<name>A0A0X8FAT0_9LACT</name>
<comment type="similarity">
    <text evidence="2">Belongs to the LuxC family.</text>
</comment>
<dbReference type="InterPro" id="IPR008670">
    <property type="entry name" value="CoA_reduct_LuxC"/>
</dbReference>
<dbReference type="PIRSF" id="PIRSF009414">
    <property type="entry name" value="LuxC"/>
    <property type="match status" value="1"/>
</dbReference>
<dbReference type="EC" id="1.2.1.50" evidence="2"/>
<comment type="caution">
    <text evidence="3">The sequence shown here is derived from an EMBL/GenBank/DDBJ whole genome shotgun (WGS) entry which is preliminary data.</text>
</comment>
<dbReference type="AlphaFoldDB" id="A0A0X8FAT0"/>
<keyword evidence="1 2" id="KW-0521">NADP</keyword>
<dbReference type="GO" id="GO:0008218">
    <property type="term" value="P:bioluminescence"/>
    <property type="evidence" value="ECO:0007669"/>
    <property type="project" value="InterPro"/>
</dbReference>
<dbReference type="EMBL" id="PKGZ01000003">
    <property type="protein sequence ID" value="PKY91411.1"/>
    <property type="molecule type" value="Genomic_DNA"/>
</dbReference>
<evidence type="ECO:0000256" key="1">
    <source>
        <dbReference type="ARBA" id="ARBA00022857"/>
    </source>
</evidence>
<evidence type="ECO:0000256" key="2">
    <source>
        <dbReference type="PIRNR" id="PIRNR009414"/>
    </source>
</evidence>
<dbReference type="GO" id="GO:0003995">
    <property type="term" value="F:acyl-CoA dehydrogenase activity"/>
    <property type="evidence" value="ECO:0007669"/>
    <property type="project" value="InterPro"/>
</dbReference>
<dbReference type="KEGG" id="acg:AWM71_07445"/>
<dbReference type="Pfam" id="PF05893">
    <property type="entry name" value="LuxC"/>
    <property type="match status" value="1"/>
</dbReference>
<comment type="catalytic activity">
    <reaction evidence="2">
        <text>a long-chain fatty aldehyde + NADP(+) + CoA = a long-chain fatty acyl-CoA + NADPH + H(+)</text>
        <dbReference type="Rhea" id="RHEA:15437"/>
        <dbReference type="ChEBI" id="CHEBI:15378"/>
        <dbReference type="ChEBI" id="CHEBI:17176"/>
        <dbReference type="ChEBI" id="CHEBI:57287"/>
        <dbReference type="ChEBI" id="CHEBI:57783"/>
        <dbReference type="ChEBI" id="CHEBI:58349"/>
        <dbReference type="ChEBI" id="CHEBI:83139"/>
        <dbReference type="EC" id="1.2.1.50"/>
    </reaction>
</comment>
<keyword evidence="2" id="KW-0560">Oxidoreductase</keyword>
<organism evidence="3 4">
    <name type="scientific">Aerococcus christensenii</name>
    <dbReference type="NCBI Taxonomy" id="87541"/>
    <lineage>
        <taxon>Bacteria</taxon>
        <taxon>Bacillati</taxon>
        <taxon>Bacillota</taxon>
        <taxon>Bacilli</taxon>
        <taxon>Lactobacillales</taxon>
        <taxon>Aerococcaceae</taxon>
        <taxon>Aerococcus</taxon>
    </lineage>
</organism>
<gene>
    <name evidence="3" type="ORF">CYJ27_04905</name>
</gene>
<proteinExistence type="inferred from homology"/>
<dbReference type="RefSeq" id="WP_060777343.1">
    <property type="nucleotide sequence ID" value="NZ_CP014159.1"/>
</dbReference>
<dbReference type="SUPFAM" id="SSF53720">
    <property type="entry name" value="ALDH-like"/>
    <property type="match status" value="1"/>
</dbReference>
<keyword evidence="4" id="KW-1185">Reference proteome</keyword>
<reference evidence="3 4" key="1">
    <citation type="submission" date="2017-12" db="EMBL/GenBank/DDBJ databases">
        <title>Phylogenetic diversity of female urinary microbiome.</title>
        <authorList>
            <person name="Thomas-White K."/>
            <person name="Wolfe A.J."/>
        </authorList>
    </citation>
    <scope>NUCLEOTIDE SEQUENCE [LARGE SCALE GENOMIC DNA]</scope>
    <source>
        <strain evidence="3 4">UMB0844</strain>
    </source>
</reference>
<evidence type="ECO:0000313" key="4">
    <source>
        <dbReference type="Proteomes" id="UP000234775"/>
    </source>
</evidence>
<dbReference type="InterPro" id="IPR016161">
    <property type="entry name" value="Ald_DH/histidinol_DH"/>
</dbReference>